<gene>
    <name evidence="7" type="ORF">LUZ61_013221</name>
</gene>
<feature type="region of interest" description="Disordered" evidence="5">
    <location>
        <begin position="424"/>
        <end position="517"/>
    </location>
</feature>
<organism evidence="7 8">
    <name type="scientific">Rhynchospora tenuis</name>
    <dbReference type="NCBI Taxonomy" id="198213"/>
    <lineage>
        <taxon>Eukaryota</taxon>
        <taxon>Viridiplantae</taxon>
        <taxon>Streptophyta</taxon>
        <taxon>Embryophyta</taxon>
        <taxon>Tracheophyta</taxon>
        <taxon>Spermatophyta</taxon>
        <taxon>Magnoliopsida</taxon>
        <taxon>Liliopsida</taxon>
        <taxon>Poales</taxon>
        <taxon>Cyperaceae</taxon>
        <taxon>Cyperoideae</taxon>
        <taxon>Rhynchosporeae</taxon>
        <taxon>Rhynchospora</taxon>
    </lineage>
</organism>
<evidence type="ECO:0000313" key="7">
    <source>
        <dbReference type="EMBL" id="KAJ3684057.1"/>
    </source>
</evidence>
<feature type="compositionally biased region" description="Basic and acidic residues" evidence="5">
    <location>
        <begin position="459"/>
        <end position="468"/>
    </location>
</feature>
<dbReference type="InterPro" id="IPR026992">
    <property type="entry name" value="DIOX_N"/>
</dbReference>
<keyword evidence="4" id="KW-0408">Iron</keyword>
<dbReference type="InterPro" id="IPR044861">
    <property type="entry name" value="IPNS-like_FE2OG_OXY"/>
</dbReference>
<evidence type="ECO:0000256" key="1">
    <source>
        <dbReference type="ARBA" id="ARBA00008056"/>
    </source>
</evidence>
<dbReference type="PROSITE" id="PS51471">
    <property type="entry name" value="FE2OG_OXY"/>
    <property type="match status" value="1"/>
</dbReference>
<keyword evidence="8" id="KW-1185">Reference proteome</keyword>
<evidence type="ECO:0000256" key="5">
    <source>
        <dbReference type="SAM" id="MobiDB-lite"/>
    </source>
</evidence>
<evidence type="ECO:0000256" key="2">
    <source>
        <dbReference type="ARBA" id="ARBA00022723"/>
    </source>
</evidence>
<keyword evidence="2" id="KW-0479">Metal-binding</keyword>
<evidence type="ECO:0000256" key="4">
    <source>
        <dbReference type="ARBA" id="ARBA00023004"/>
    </source>
</evidence>
<sequence>MGHTPGDWPEPIVPVQSLSNSGITEIPSKYIKPATDRPSLDSFQINSETDLYIPVIDIGPLINGYDRADEAMHAISHACKEWGFFQVVNHGVAPDLVQKLRAAWREFFCSPMVVKKAYANNPKTYEGYGSRVGVDKEAILDWGDYFFLYLLPESTKNLDKWPELPPNLKEITEEYGEKVMKLSKMLIKAISTSLGSDENYMLRAFGGDDIGGTLRVNYYPKCPQPELTLGLSPHSDPGLITVLLADEHVKGCQVKKGDSWVDIKPKTGAFIVNIADQIQVLTNAIYKSVEHRVLANAESERFSFAFFCNPKGDMAIGSAPELVSPLSKPLYEPITFNEYRLYIRNKGPLGKSQVLSNATYKSVEHRLLANAESDRFSFAFFCKPKGDLAIGPALELVGPLSMSLYEPTTFSEYRLYVRTRGPLGKSQVQGGGREVTREGWRRDKGRRREDRWSIGAGMEEGRSRRREGEEMEVGGGRRDGSIGAGREEGRSSGREWRSRVREKESLGRVRGRERGAT</sequence>
<feature type="compositionally biased region" description="Basic and acidic residues" evidence="5">
    <location>
        <begin position="434"/>
        <end position="452"/>
    </location>
</feature>
<dbReference type="GO" id="GO:0016491">
    <property type="term" value="F:oxidoreductase activity"/>
    <property type="evidence" value="ECO:0007669"/>
    <property type="project" value="UniProtKB-KW"/>
</dbReference>
<protein>
    <recommendedName>
        <fullName evidence="6">Fe2OG dioxygenase domain-containing protein</fullName>
    </recommendedName>
</protein>
<reference evidence="7 8" key="1">
    <citation type="journal article" date="2022" name="Cell">
        <title>Repeat-based holocentromeres influence genome architecture and karyotype evolution.</title>
        <authorList>
            <person name="Hofstatter P.G."/>
            <person name="Thangavel G."/>
            <person name="Lux T."/>
            <person name="Neumann P."/>
            <person name="Vondrak T."/>
            <person name="Novak P."/>
            <person name="Zhang M."/>
            <person name="Costa L."/>
            <person name="Castellani M."/>
            <person name="Scott A."/>
            <person name="Toegelov H."/>
            <person name="Fuchs J."/>
            <person name="Mata-Sucre Y."/>
            <person name="Dias Y."/>
            <person name="Vanzela A.L.L."/>
            <person name="Huettel B."/>
            <person name="Almeida C.C.S."/>
            <person name="Simkova H."/>
            <person name="Souza G."/>
            <person name="Pedrosa-Harand A."/>
            <person name="Macas J."/>
            <person name="Mayer K.F.X."/>
            <person name="Houben A."/>
            <person name="Marques A."/>
        </authorList>
    </citation>
    <scope>NUCLEOTIDE SEQUENCE [LARGE SCALE GENOMIC DNA]</scope>
    <source>
        <strain evidence="7">RhyTen1mFocal</strain>
    </source>
</reference>
<evidence type="ECO:0000259" key="6">
    <source>
        <dbReference type="PROSITE" id="PS51471"/>
    </source>
</evidence>
<dbReference type="InterPro" id="IPR050295">
    <property type="entry name" value="Plant_2OG-oxidoreductases"/>
</dbReference>
<evidence type="ECO:0000313" key="8">
    <source>
        <dbReference type="Proteomes" id="UP001210211"/>
    </source>
</evidence>
<evidence type="ECO:0000256" key="3">
    <source>
        <dbReference type="ARBA" id="ARBA00023002"/>
    </source>
</evidence>
<dbReference type="SUPFAM" id="SSF51197">
    <property type="entry name" value="Clavaminate synthase-like"/>
    <property type="match status" value="2"/>
</dbReference>
<dbReference type="AlphaFoldDB" id="A0AAD5W8C7"/>
<name>A0AAD5W8C7_9POAL</name>
<dbReference type="Pfam" id="PF03171">
    <property type="entry name" value="2OG-FeII_Oxy"/>
    <property type="match status" value="1"/>
</dbReference>
<proteinExistence type="inferred from homology"/>
<feature type="domain" description="Fe2OG dioxygenase" evidence="6">
    <location>
        <begin position="209"/>
        <end position="310"/>
    </location>
</feature>
<dbReference type="Proteomes" id="UP001210211">
    <property type="component" value="Unassembled WGS sequence"/>
</dbReference>
<comment type="caution">
    <text evidence="7">The sequence shown here is derived from an EMBL/GenBank/DDBJ whole genome shotgun (WGS) entry which is preliminary data.</text>
</comment>
<accession>A0AAD5W8C7</accession>
<dbReference type="FunFam" id="2.60.120.330:FF:000079">
    <property type="entry name" value="Protein SRG1"/>
    <property type="match status" value="1"/>
</dbReference>
<dbReference type="Gene3D" id="2.60.120.330">
    <property type="entry name" value="B-lactam Antibiotic, Isopenicillin N Synthase, Chain"/>
    <property type="match status" value="2"/>
</dbReference>
<keyword evidence="3" id="KW-0560">Oxidoreductase</keyword>
<comment type="similarity">
    <text evidence="1">Belongs to the iron/ascorbate-dependent oxidoreductase family.</text>
</comment>
<dbReference type="PANTHER" id="PTHR47991">
    <property type="entry name" value="OXOGLUTARATE/IRON-DEPENDENT DIOXYGENASE"/>
    <property type="match status" value="1"/>
</dbReference>
<dbReference type="InterPro" id="IPR005123">
    <property type="entry name" value="Oxoglu/Fe-dep_dioxygenase_dom"/>
</dbReference>
<dbReference type="GO" id="GO:0046872">
    <property type="term" value="F:metal ion binding"/>
    <property type="evidence" value="ECO:0007669"/>
    <property type="project" value="UniProtKB-KW"/>
</dbReference>
<feature type="compositionally biased region" description="Basic and acidic residues" evidence="5">
    <location>
        <begin position="475"/>
        <end position="517"/>
    </location>
</feature>
<dbReference type="Pfam" id="PF14226">
    <property type="entry name" value="DIOX_N"/>
    <property type="match status" value="1"/>
</dbReference>
<dbReference type="EMBL" id="JAMRDG010000002">
    <property type="protein sequence ID" value="KAJ3684057.1"/>
    <property type="molecule type" value="Genomic_DNA"/>
</dbReference>
<dbReference type="InterPro" id="IPR027443">
    <property type="entry name" value="IPNS-like_sf"/>
</dbReference>